<keyword evidence="1" id="KW-1133">Transmembrane helix</keyword>
<dbReference type="EMBL" id="KQ978464">
    <property type="protein sequence ID" value="KYM93764.1"/>
    <property type="molecule type" value="Genomic_DNA"/>
</dbReference>
<keyword evidence="3" id="KW-1185">Reference proteome</keyword>
<dbReference type="AlphaFoldDB" id="A0A151I6N5"/>
<dbReference type="Proteomes" id="UP000078542">
    <property type="component" value="Unassembled WGS sequence"/>
</dbReference>
<organism evidence="2 3">
    <name type="scientific">Cyphomyrmex costatus</name>
    <dbReference type="NCBI Taxonomy" id="456900"/>
    <lineage>
        <taxon>Eukaryota</taxon>
        <taxon>Metazoa</taxon>
        <taxon>Ecdysozoa</taxon>
        <taxon>Arthropoda</taxon>
        <taxon>Hexapoda</taxon>
        <taxon>Insecta</taxon>
        <taxon>Pterygota</taxon>
        <taxon>Neoptera</taxon>
        <taxon>Endopterygota</taxon>
        <taxon>Hymenoptera</taxon>
        <taxon>Apocrita</taxon>
        <taxon>Aculeata</taxon>
        <taxon>Formicoidea</taxon>
        <taxon>Formicidae</taxon>
        <taxon>Myrmicinae</taxon>
        <taxon>Cyphomyrmex</taxon>
    </lineage>
</organism>
<sequence length="79" mass="8240">MSLALGSLNRHSHSLQLKLMIFPSSDLFSSIYSWPTGVAVTVGFLVIAAFAAAAGFGFRTVGSALGIGFPSLVCNLTTF</sequence>
<evidence type="ECO:0000313" key="2">
    <source>
        <dbReference type="EMBL" id="KYM93764.1"/>
    </source>
</evidence>
<proteinExistence type="predicted"/>
<gene>
    <name evidence="2" type="ORF">ALC62_15608</name>
</gene>
<keyword evidence="1" id="KW-0812">Transmembrane</keyword>
<protein>
    <submittedName>
        <fullName evidence="2">Uncharacterized protein</fullName>
    </submittedName>
</protein>
<reference evidence="2 3" key="1">
    <citation type="submission" date="2016-03" db="EMBL/GenBank/DDBJ databases">
        <title>Cyphomyrmex costatus WGS genome.</title>
        <authorList>
            <person name="Nygaard S."/>
            <person name="Hu H."/>
            <person name="Boomsma J."/>
            <person name="Zhang G."/>
        </authorList>
    </citation>
    <scope>NUCLEOTIDE SEQUENCE [LARGE SCALE GENOMIC DNA]</scope>
    <source>
        <strain evidence="2">MS0001</strain>
        <tissue evidence="2">Whole body</tissue>
    </source>
</reference>
<feature type="transmembrane region" description="Helical" evidence="1">
    <location>
        <begin position="32"/>
        <end position="58"/>
    </location>
</feature>
<evidence type="ECO:0000313" key="3">
    <source>
        <dbReference type="Proteomes" id="UP000078542"/>
    </source>
</evidence>
<name>A0A151I6N5_9HYME</name>
<evidence type="ECO:0000256" key="1">
    <source>
        <dbReference type="SAM" id="Phobius"/>
    </source>
</evidence>
<keyword evidence="1" id="KW-0472">Membrane</keyword>
<accession>A0A151I6N5</accession>